<accession>A0AAW1X5I3</accession>
<dbReference type="EMBL" id="JBEDUW010000004">
    <property type="protein sequence ID" value="KAK9932258.1"/>
    <property type="molecule type" value="Genomic_DNA"/>
</dbReference>
<name>A0AAW1X5I3_RUBAR</name>
<evidence type="ECO:0000313" key="2">
    <source>
        <dbReference type="Proteomes" id="UP001457282"/>
    </source>
</evidence>
<protein>
    <recommendedName>
        <fullName evidence="3">MHC class I antigen</fullName>
    </recommendedName>
</protein>
<comment type="caution">
    <text evidence="1">The sequence shown here is derived from an EMBL/GenBank/DDBJ whole genome shotgun (WGS) entry which is preliminary data.</text>
</comment>
<keyword evidence="2" id="KW-1185">Reference proteome</keyword>
<dbReference type="AlphaFoldDB" id="A0AAW1X5I3"/>
<gene>
    <name evidence="1" type="ORF">M0R45_019504</name>
</gene>
<dbReference type="Proteomes" id="UP001457282">
    <property type="component" value="Unassembled WGS sequence"/>
</dbReference>
<evidence type="ECO:0008006" key="3">
    <source>
        <dbReference type="Google" id="ProtNLM"/>
    </source>
</evidence>
<sequence>MGRRRWWNQRLLGSPAEKRLGSMEENGDGGYECRKEEHGLHGSASVMSYDDANVAQRTEATTVVCERWQIAREIDQQRRPRHGWAWLDDGDGEIDDDKGWAEWCGEVDGRA</sequence>
<reference evidence="1 2" key="1">
    <citation type="journal article" date="2023" name="G3 (Bethesda)">
        <title>A chromosome-length genome assembly and annotation of blackberry (Rubus argutus, cv. 'Hillquist').</title>
        <authorList>
            <person name="Bruna T."/>
            <person name="Aryal R."/>
            <person name="Dudchenko O."/>
            <person name="Sargent D.J."/>
            <person name="Mead D."/>
            <person name="Buti M."/>
            <person name="Cavallini A."/>
            <person name="Hytonen T."/>
            <person name="Andres J."/>
            <person name="Pham M."/>
            <person name="Weisz D."/>
            <person name="Mascagni F."/>
            <person name="Usai G."/>
            <person name="Natali L."/>
            <person name="Bassil N."/>
            <person name="Fernandez G.E."/>
            <person name="Lomsadze A."/>
            <person name="Armour M."/>
            <person name="Olukolu B."/>
            <person name="Poorten T."/>
            <person name="Britton C."/>
            <person name="Davik J."/>
            <person name="Ashrafi H."/>
            <person name="Aiden E.L."/>
            <person name="Borodovsky M."/>
            <person name="Worthington M."/>
        </authorList>
    </citation>
    <scope>NUCLEOTIDE SEQUENCE [LARGE SCALE GENOMIC DNA]</scope>
    <source>
        <strain evidence="1">PI 553951</strain>
    </source>
</reference>
<proteinExistence type="predicted"/>
<evidence type="ECO:0000313" key="1">
    <source>
        <dbReference type="EMBL" id="KAK9932258.1"/>
    </source>
</evidence>
<organism evidence="1 2">
    <name type="scientific">Rubus argutus</name>
    <name type="common">Southern blackberry</name>
    <dbReference type="NCBI Taxonomy" id="59490"/>
    <lineage>
        <taxon>Eukaryota</taxon>
        <taxon>Viridiplantae</taxon>
        <taxon>Streptophyta</taxon>
        <taxon>Embryophyta</taxon>
        <taxon>Tracheophyta</taxon>
        <taxon>Spermatophyta</taxon>
        <taxon>Magnoliopsida</taxon>
        <taxon>eudicotyledons</taxon>
        <taxon>Gunneridae</taxon>
        <taxon>Pentapetalae</taxon>
        <taxon>rosids</taxon>
        <taxon>fabids</taxon>
        <taxon>Rosales</taxon>
        <taxon>Rosaceae</taxon>
        <taxon>Rosoideae</taxon>
        <taxon>Rosoideae incertae sedis</taxon>
        <taxon>Rubus</taxon>
    </lineage>
</organism>